<gene>
    <name evidence="6" type="ORF">C0630_04345</name>
</gene>
<keyword evidence="4" id="KW-0411">Iron-sulfur</keyword>
<keyword evidence="2" id="KW-0479">Metal-binding</keyword>
<evidence type="ECO:0000259" key="5">
    <source>
        <dbReference type="PROSITE" id="PS51379"/>
    </source>
</evidence>
<dbReference type="STRING" id="1111735.GCA_000428045_03985"/>
<dbReference type="InterPro" id="IPR057431">
    <property type="entry name" value="LdpA_Fe-S-bd"/>
</dbReference>
<organism evidence="6 7">
    <name type="scientific">Sedimenticola selenatireducens</name>
    <dbReference type="NCBI Taxonomy" id="191960"/>
    <lineage>
        <taxon>Bacteria</taxon>
        <taxon>Pseudomonadati</taxon>
        <taxon>Pseudomonadota</taxon>
        <taxon>Gammaproteobacteria</taxon>
        <taxon>Chromatiales</taxon>
        <taxon>Sedimenticolaceae</taxon>
        <taxon>Sedimenticola</taxon>
    </lineage>
</organism>
<dbReference type="EMBL" id="PKUN01000003">
    <property type="protein sequence ID" value="PLX62809.1"/>
    <property type="molecule type" value="Genomic_DNA"/>
</dbReference>
<dbReference type="PROSITE" id="PS00198">
    <property type="entry name" value="4FE4S_FER_1"/>
    <property type="match status" value="3"/>
</dbReference>
<evidence type="ECO:0000256" key="2">
    <source>
        <dbReference type="ARBA" id="ARBA00022723"/>
    </source>
</evidence>
<dbReference type="Pfam" id="PF25160">
    <property type="entry name" value="LdpA_Fe-S-bd"/>
    <property type="match status" value="1"/>
</dbReference>
<dbReference type="PANTHER" id="PTHR43687:SF1">
    <property type="entry name" value="FERREDOXIN III"/>
    <property type="match status" value="1"/>
</dbReference>
<dbReference type="SUPFAM" id="SSF54862">
    <property type="entry name" value="4Fe-4S ferredoxins"/>
    <property type="match status" value="1"/>
</dbReference>
<dbReference type="InterPro" id="IPR017900">
    <property type="entry name" value="4Fe4S_Fe_S_CS"/>
</dbReference>
<keyword evidence="1" id="KW-0004">4Fe-4S</keyword>
<evidence type="ECO:0000256" key="4">
    <source>
        <dbReference type="ARBA" id="ARBA00023014"/>
    </source>
</evidence>
<evidence type="ECO:0000256" key="3">
    <source>
        <dbReference type="ARBA" id="ARBA00023004"/>
    </source>
</evidence>
<protein>
    <recommendedName>
        <fullName evidence="5">4Fe-4S ferredoxin-type domain-containing protein</fullName>
    </recommendedName>
</protein>
<proteinExistence type="predicted"/>
<dbReference type="Pfam" id="PF12838">
    <property type="entry name" value="Fer4_7"/>
    <property type="match status" value="1"/>
</dbReference>
<keyword evidence="3" id="KW-0408">Iron</keyword>
<dbReference type="Proteomes" id="UP000235015">
    <property type="component" value="Unassembled WGS sequence"/>
</dbReference>
<feature type="domain" description="4Fe-4S ferredoxin-type" evidence="5">
    <location>
        <begin position="297"/>
        <end position="326"/>
    </location>
</feature>
<dbReference type="PROSITE" id="PS51379">
    <property type="entry name" value="4FE4S_FER_2"/>
    <property type="match status" value="3"/>
</dbReference>
<feature type="domain" description="4Fe-4S ferredoxin-type" evidence="5">
    <location>
        <begin position="52"/>
        <end position="81"/>
    </location>
</feature>
<dbReference type="GO" id="GO:0051539">
    <property type="term" value="F:4 iron, 4 sulfur cluster binding"/>
    <property type="evidence" value="ECO:0007669"/>
    <property type="project" value="UniProtKB-KW"/>
</dbReference>
<feature type="domain" description="4Fe-4S ferredoxin-type" evidence="5">
    <location>
        <begin position="264"/>
        <end position="293"/>
    </location>
</feature>
<evidence type="ECO:0000313" key="7">
    <source>
        <dbReference type="Proteomes" id="UP000235015"/>
    </source>
</evidence>
<evidence type="ECO:0000313" key="6">
    <source>
        <dbReference type="EMBL" id="PLX62809.1"/>
    </source>
</evidence>
<dbReference type="PANTHER" id="PTHR43687">
    <property type="entry name" value="ADENYLYLSULFATE REDUCTASE, BETA SUBUNIT"/>
    <property type="match status" value="1"/>
</dbReference>
<dbReference type="RefSeq" id="WP_273438005.1">
    <property type="nucleotide sequence ID" value="NZ_PKUN01000003.1"/>
</dbReference>
<accession>A0A2N6CZJ0</accession>
<name>A0A2N6CZJ0_9GAMM</name>
<reference evidence="6 7" key="1">
    <citation type="submission" date="2017-11" db="EMBL/GenBank/DDBJ databases">
        <title>Genome-resolved metagenomics identifies genetic mobility, metabolic interactions, and unexpected diversity in perchlorate-reducing communities.</title>
        <authorList>
            <person name="Barnum T.P."/>
            <person name="Figueroa I.A."/>
            <person name="Carlstrom C.I."/>
            <person name="Lucas L.N."/>
            <person name="Engelbrektson A.L."/>
            <person name="Coates J.D."/>
        </authorList>
    </citation>
    <scope>NUCLEOTIDE SEQUENCE [LARGE SCALE GENOMIC DNA]</scope>
    <source>
        <strain evidence="6">BM301</strain>
    </source>
</reference>
<sequence length="383" mass="41672">MRMTTSEQADGYLRLSEMIVEEELCINLRGRLEHCSRCRDVCPSDALRLSADAVDLDQQKCTGCNSCLPSCPAGALRSSGFVPERFVSALAGRQRVDLHCRASTGAGGGVVIPCHAVLDARLISAARAEGVEILALHGLDHCAECRYGDARDGLRQVAETLDEWLGEASPLLDLAPADGARKAVREYQDQPHLSRRAFLRFGGAQAVTQAAEWIVPGLRPEEADADVLPFYQSSVYPQRTVQYQAVLASRIGRVPWRDDAPLPWTPRSVNALCSGCLACGERCPTGALQAAESGQARELSFDPLLCTDCLLCERICPEGAMVPHSALALEELEAGRSRLIHLRQRPCGRCGTPFVPEQSGQENCRVCGNEQELDDEWLDMLSG</sequence>
<dbReference type="InterPro" id="IPR050572">
    <property type="entry name" value="Fe-S_Ferredoxin"/>
</dbReference>
<dbReference type="GO" id="GO:0046872">
    <property type="term" value="F:metal ion binding"/>
    <property type="evidence" value="ECO:0007669"/>
    <property type="project" value="UniProtKB-KW"/>
</dbReference>
<dbReference type="AlphaFoldDB" id="A0A2N6CZJ0"/>
<evidence type="ECO:0000256" key="1">
    <source>
        <dbReference type="ARBA" id="ARBA00022485"/>
    </source>
</evidence>
<dbReference type="InterPro" id="IPR017896">
    <property type="entry name" value="4Fe4S_Fe-S-bd"/>
</dbReference>
<dbReference type="Gene3D" id="3.30.70.20">
    <property type="match status" value="2"/>
</dbReference>
<comment type="caution">
    <text evidence="6">The sequence shown here is derived from an EMBL/GenBank/DDBJ whole genome shotgun (WGS) entry which is preliminary data.</text>
</comment>